<feature type="compositionally biased region" description="Low complexity" evidence="1">
    <location>
        <begin position="32"/>
        <end position="48"/>
    </location>
</feature>
<organism evidence="2 3">
    <name type="scientific">Mycena venus</name>
    <dbReference type="NCBI Taxonomy" id="2733690"/>
    <lineage>
        <taxon>Eukaryota</taxon>
        <taxon>Fungi</taxon>
        <taxon>Dikarya</taxon>
        <taxon>Basidiomycota</taxon>
        <taxon>Agaricomycotina</taxon>
        <taxon>Agaricomycetes</taxon>
        <taxon>Agaricomycetidae</taxon>
        <taxon>Agaricales</taxon>
        <taxon>Marasmiineae</taxon>
        <taxon>Mycenaceae</taxon>
        <taxon>Mycena</taxon>
    </lineage>
</organism>
<feature type="compositionally biased region" description="Low complexity" evidence="1">
    <location>
        <begin position="170"/>
        <end position="183"/>
    </location>
</feature>
<proteinExistence type="predicted"/>
<keyword evidence="3" id="KW-1185">Reference proteome</keyword>
<reference evidence="2" key="1">
    <citation type="submission" date="2020-05" db="EMBL/GenBank/DDBJ databases">
        <title>Mycena genomes resolve the evolution of fungal bioluminescence.</title>
        <authorList>
            <person name="Tsai I.J."/>
        </authorList>
    </citation>
    <scope>NUCLEOTIDE SEQUENCE</scope>
    <source>
        <strain evidence="2">CCC161011</strain>
    </source>
</reference>
<dbReference type="EMBL" id="JACAZI010000022">
    <property type="protein sequence ID" value="KAF7336902.1"/>
    <property type="molecule type" value="Genomic_DNA"/>
</dbReference>
<protein>
    <submittedName>
        <fullName evidence="2">Uncharacterized protein</fullName>
    </submittedName>
</protein>
<feature type="compositionally biased region" description="Polar residues" evidence="1">
    <location>
        <begin position="66"/>
        <end position="85"/>
    </location>
</feature>
<accession>A0A8H6X9E8</accession>
<evidence type="ECO:0000313" key="3">
    <source>
        <dbReference type="Proteomes" id="UP000620124"/>
    </source>
</evidence>
<evidence type="ECO:0000256" key="1">
    <source>
        <dbReference type="SAM" id="MobiDB-lite"/>
    </source>
</evidence>
<feature type="region of interest" description="Disordered" evidence="1">
    <location>
        <begin position="153"/>
        <end position="222"/>
    </location>
</feature>
<comment type="caution">
    <text evidence="2">The sequence shown here is derived from an EMBL/GenBank/DDBJ whole genome shotgun (WGS) entry which is preliminary data.</text>
</comment>
<gene>
    <name evidence="2" type="ORF">MVEN_02126500</name>
</gene>
<name>A0A8H6X9E8_9AGAR</name>
<feature type="region of interest" description="Disordered" evidence="1">
    <location>
        <begin position="1"/>
        <end position="112"/>
    </location>
</feature>
<dbReference type="AlphaFoldDB" id="A0A8H6X9E8"/>
<evidence type="ECO:0000313" key="2">
    <source>
        <dbReference type="EMBL" id="KAF7336902.1"/>
    </source>
</evidence>
<dbReference type="Proteomes" id="UP000620124">
    <property type="component" value="Unassembled WGS sequence"/>
</dbReference>
<dbReference type="OrthoDB" id="2554033at2759"/>
<sequence>MSNDRTPTIKIPTASKPIPIMPSAFPRGRPRSLSVSSGESSGSASSPGEVQTPLSTSAASPRINASPGTSPILSYFLAQSPTKTPGTFPFRKFGAPPVFEEEEAEQKDLPAVSHARRASTAVAGRFAQTPNTAIPEAHSERGQGLLRRLSLSTGFMSPTDGKRSPPNAPPNTAVNTTQTTPSAVIVTAPDGPPAAPRRSAQPTAGRAGPRPPWASASSRATLTASTEPFVPALPPTSCTICCLPPSFACFL</sequence>